<evidence type="ECO:0000313" key="9">
    <source>
        <dbReference type="Proteomes" id="UP000694915"/>
    </source>
</evidence>
<dbReference type="SUPFAM" id="SSF48726">
    <property type="entry name" value="Immunoglobulin"/>
    <property type="match status" value="2"/>
</dbReference>
<dbReference type="InterPro" id="IPR013106">
    <property type="entry name" value="Ig_V-set"/>
</dbReference>
<evidence type="ECO:0000313" key="10">
    <source>
        <dbReference type="RefSeq" id="XP_005368625.1"/>
    </source>
</evidence>
<dbReference type="CDD" id="cd16842">
    <property type="entry name" value="Ig_SLAM-like_N"/>
    <property type="match status" value="1"/>
</dbReference>
<keyword evidence="2 7" id="KW-0732">Signal</keyword>
<feature type="chain" id="PRO_5046258664" evidence="7">
    <location>
        <begin position="18"/>
        <end position="294"/>
    </location>
</feature>
<evidence type="ECO:0000256" key="6">
    <source>
        <dbReference type="SAM" id="Phobius"/>
    </source>
</evidence>
<dbReference type="InterPro" id="IPR013783">
    <property type="entry name" value="Ig-like_fold"/>
</dbReference>
<reference evidence="10" key="1">
    <citation type="submission" date="2025-08" db="UniProtKB">
        <authorList>
            <consortium name="RefSeq"/>
        </authorList>
    </citation>
    <scope>IDENTIFICATION</scope>
</reference>
<evidence type="ECO:0000259" key="8">
    <source>
        <dbReference type="PROSITE" id="PS50835"/>
    </source>
</evidence>
<evidence type="ECO:0000256" key="5">
    <source>
        <dbReference type="SAM" id="MobiDB-lite"/>
    </source>
</evidence>
<evidence type="ECO:0000256" key="1">
    <source>
        <dbReference type="ARBA" id="ARBA00004370"/>
    </source>
</evidence>
<name>A0ABM0LLM8_MICOH</name>
<evidence type="ECO:0000256" key="4">
    <source>
        <dbReference type="ARBA" id="ARBA00023180"/>
    </source>
</evidence>
<dbReference type="SMART" id="SM00409">
    <property type="entry name" value="IG"/>
    <property type="match status" value="1"/>
</dbReference>
<keyword evidence="6" id="KW-0812">Transmembrane</keyword>
<dbReference type="Proteomes" id="UP000694915">
    <property type="component" value="Unplaced"/>
</dbReference>
<dbReference type="PANTHER" id="PTHR12080:SF18">
    <property type="entry name" value="SLAM FAMILY MEMBER 9"/>
    <property type="match status" value="1"/>
</dbReference>
<keyword evidence="6" id="KW-1133">Transmembrane helix</keyword>
<feature type="domain" description="Ig-like" evidence="8">
    <location>
        <begin position="134"/>
        <end position="209"/>
    </location>
</feature>
<proteinExistence type="predicted"/>
<comment type="subcellular location">
    <subcellularLocation>
        <location evidence="1">Membrane</location>
    </subcellularLocation>
</comment>
<dbReference type="PANTHER" id="PTHR12080">
    <property type="entry name" value="SIGNALING LYMPHOCYTIC ACTIVATION MOLECULE"/>
    <property type="match status" value="1"/>
</dbReference>
<evidence type="ECO:0000256" key="3">
    <source>
        <dbReference type="ARBA" id="ARBA00023136"/>
    </source>
</evidence>
<keyword evidence="4" id="KW-0325">Glycoprotein</keyword>
<dbReference type="RefSeq" id="XP_005368625.1">
    <property type="nucleotide sequence ID" value="XM_005368568.2"/>
</dbReference>
<dbReference type="PROSITE" id="PS50835">
    <property type="entry name" value="IG_LIKE"/>
    <property type="match status" value="1"/>
</dbReference>
<organism evidence="9 10">
    <name type="scientific">Microtus ochrogaster</name>
    <name type="common">Prairie vole</name>
    <dbReference type="NCBI Taxonomy" id="79684"/>
    <lineage>
        <taxon>Eukaryota</taxon>
        <taxon>Metazoa</taxon>
        <taxon>Chordata</taxon>
        <taxon>Craniata</taxon>
        <taxon>Vertebrata</taxon>
        <taxon>Euteleostomi</taxon>
        <taxon>Mammalia</taxon>
        <taxon>Eutheria</taxon>
        <taxon>Euarchontoglires</taxon>
        <taxon>Glires</taxon>
        <taxon>Rodentia</taxon>
        <taxon>Myomorpha</taxon>
        <taxon>Muroidea</taxon>
        <taxon>Cricetidae</taxon>
        <taxon>Arvicolinae</taxon>
        <taxon>Microtus</taxon>
    </lineage>
</organism>
<dbReference type="InterPro" id="IPR015631">
    <property type="entry name" value="CD2/SLAM_rcpt"/>
</dbReference>
<keyword evidence="3 6" id="KW-0472">Membrane</keyword>
<gene>
    <name evidence="10" type="primary">Slamf9</name>
</gene>
<evidence type="ECO:0000256" key="7">
    <source>
        <dbReference type="SAM" id="SignalP"/>
    </source>
</evidence>
<feature type="transmembrane region" description="Helical" evidence="6">
    <location>
        <begin position="232"/>
        <end position="253"/>
    </location>
</feature>
<feature type="signal peptide" evidence="7">
    <location>
        <begin position="1"/>
        <end position="17"/>
    </location>
</feature>
<accession>A0ABM0LLM8</accession>
<dbReference type="Pfam" id="PF07686">
    <property type="entry name" value="V-set"/>
    <property type="match status" value="1"/>
</dbReference>
<dbReference type="InterPro" id="IPR036179">
    <property type="entry name" value="Ig-like_dom_sf"/>
</dbReference>
<dbReference type="GeneID" id="101992087"/>
<dbReference type="InterPro" id="IPR003599">
    <property type="entry name" value="Ig_sub"/>
</dbReference>
<dbReference type="InterPro" id="IPR007110">
    <property type="entry name" value="Ig-like_dom"/>
</dbReference>
<feature type="region of interest" description="Disordered" evidence="5">
    <location>
        <begin position="275"/>
        <end position="294"/>
    </location>
</feature>
<sequence>MGAFLWSLLLLLREVKGFSGDDEDPEDVVAVLQESISLSLEIPPDEEVESITWSSQKNLAIVVPGKEGQSTSIKVMDPRYWGRVDVSESSYSLYINNLTWEDSGLYQAKVNLKTSQFSITTSYNLLVYRRLSKPHVTVTFKISEEGACNISLMCSVERAGMDATYTWFSSQDSTNTSREGSAIRTSWRPGDRALSYTCRVSNPISSTSSRLIPVGTFCADPGSPEKSPMFCLLTKGLLLLLLLVTLAVGLYVFRAQKNYEMSRVRKLKRNRIELSRKRKPGPSQVPPSLGESLF</sequence>
<protein>
    <submittedName>
        <fullName evidence="10">SLAM family member 9</fullName>
    </submittedName>
</protein>
<evidence type="ECO:0000256" key="2">
    <source>
        <dbReference type="ARBA" id="ARBA00022729"/>
    </source>
</evidence>
<dbReference type="Gene3D" id="2.60.40.10">
    <property type="entry name" value="Immunoglobulins"/>
    <property type="match status" value="2"/>
</dbReference>
<keyword evidence="9" id="KW-1185">Reference proteome</keyword>